<sequence length="365" mass="40233">MSVPFFDIKRQIATIRPEIDAAVKETIDSGVFILGPQVDVLETEIASYCGTKYAVAVASGTDALELALVACGIKSGDEVITSPFTFIATAEAIDYVGAKPVFVDIDEKSFNIDPAKIEEKITPKTKAILPVHLYGQCAEMDKIMAIAKKHKLKVIEDCCQAIGAEFGEKKSGSFGDAGAFSFFPTKNLGCFGDGGIITTNDEKIAKEIKVLRNHGSRQAYHHNVIGYNSRLDALQAAILRVRLKHLDKWSEGRNKNAALYRKLLTKTSLPYENKNGKHVYNQFTVKTAYRNNLQAKLKAENIGSMVYYPISLHLQEAFAGLGYKKGDLPVSEKIQEQVLSLPIFPELTNEEIERVCEAINKHGES</sequence>
<dbReference type="GO" id="GO:0030170">
    <property type="term" value="F:pyridoxal phosphate binding"/>
    <property type="evidence" value="ECO:0007669"/>
    <property type="project" value="UniProtKB-ARBA"/>
</dbReference>
<dbReference type="Gene3D" id="3.90.1150.10">
    <property type="entry name" value="Aspartate Aminotransferase, domain 1"/>
    <property type="match status" value="1"/>
</dbReference>
<dbReference type="Pfam" id="PF01041">
    <property type="entry name" value="DegT_DnrJ_EryC1"/>
    <property type="match status" value="1"/>
</dbReference>
<gene>
    <name evidence="6" type="ORF">A2438_05135</name>
</gene>
<dbReference type="GO" id="GO:0000271">
    <property type="term" value="P:polysaccharide biosynthetic process"/>
    <property type="evidence" value="ECO:0007669"/>
    <property type="project" value="TreeGrafter"/>
</dbReference>
<dbReference type="SUPFAM" id="SSF53383">
    <property type="entry name" value="PLP-dependent transferases"/>
    <property type="match status" value="1"/>
</dbReference>
<dbReference type="GO" id="GO:0008483">
    <property type="term" value="F:transaminase activity"/>
    <property type="evidence" value="ECO:0007669"/>
    <property type="project" value="TreeGrafter"/>
</dbReference>
<dbReference type="InterPro" id="IPR000653">
    <property type="entry name" value="DegT/StrS_aminotransferase"/>
</dbReference>
<dbReference type="PIRSF" id="PIRSF000390">
    <property type="entry name" value="PLP_StrS"/>
    <property type="match status" value="1"/>
</dbReference>
<proteinExistence type="inferred from homology"/>
<evidence type="ECO:0000256" key="1">
    <source>
        <dbReference type="ARBA" id="ARBA00022898"/>
    </source>
</evidence>
<dbReference type="CDD" id="cd00616">
    <property type="entry name" value="AHBA_syn"/>
    <property type="match status" value="1"/>
</dbReference>
<name>A0A1F4U4N1_UNCSA</name>
<evidence type="ECO:0000256" key="4">
    <source>
        <dbReference type="PIRSR" id="PIRSR000390-2"/>
    </source>
</evidence>
<organism evidence="6 7">
    <name type="scientific">candidate division WOR-1 bacterium RIFOXYC2_FULL_46_14</name>
    <dbReference type="NCBI Taxonomy" id="1802587"/>
    <lineage>
        <taxon>Bacteria</taxon>
        <taxon>Bacillati</taxon>
        <taxon>Saganbacteria</taxon>
    </lineage>
</organism>
<comment type="similarity">
    <text evidence="2 5">Belongs to the DegT/DnrJ/EryC1 family.</text>
</comment>
<reference evidence="6 7" key="1">
    <citation type="journal article" date="2016" name="Nat. Commun.">
        <title>Thousands of microbial genomes shed light on interconnected biogeochemical processes in an aquifer system.</title>
        <authorList>
            <person name="Anantharaman K."/>
            <person name="Brown C.T."/>
            <person name="Hug L.A."/>
            <person name="Sharon I."/>
            <person name="Castelle C.J."/>
            <person name="Probst A.J."/>
            <person name="Thomas B.C."/>
            <person name="Singh A."/>
            <person name="Wilkins M.J."/>
            <person name="Karaoz U."/>
            <person name="Brodie E.L."/>
            <person name="Williams K.H."/>
            <person name="Hubbard S.S."/>
            <person name="Banfield J.F."/>
        </authorList>
    </citation>
    <scope>NUCLEOTIDE SEQUENCE [LARGE SCALE GENOMIC DNA]</scope>
</reference>
<dbReference type="InterPro" id="IPR015424">
    <property type="entry name" value="PyrdxlP-dep_Trfase"/>
</dbReference>
<protein>
    <recommendedName>
        <fullName evidence="8">Transcriptional regulator</fullName>
    </recommendedName>
</protein>
<evidence type="ECO:0000313" key="6">
    <source>
        <dbReference type="EMBL" id="OGC39882.1"/>
    </source>
</evidence>
<evidence type="ECO:0000256" key="2">
    <source>
        <dbReference type="ARBA" id="ARBA00037999"/>
    </source>
</evidence>
<evidence type="ECO:0000256" key="3">
    <source>
        <dbReference type="PIRSR" id="PIRSR000390-1"/>
    </source>
</evidence>
<evidence type="ECO:0000313" key="7">
    <source>
        <dbReference type="Proteomes" id="UP000179242"/>
    </source>
</evidence>
<evidence type="ECO:0000256" key="5">
    <source>
        <dbReference type="RuleBase" id="RU004508"/>
    </source>
</evidence>
<comment type="caution">
    <text evidence="6">The sequence shown here is derived from an EMBL/GenBank/DDBJ whole genome shotgun (WGS) entry which is preliminary data.</text>
</comment>
<dbReference type="AlphaFoldDB" id="A0A1F4U4N1"/>
<dbReference type="InterPro" id="IPR015421">
    <property type="entry name" value="PyrdxlP-dep_Trfase_major"/>
</dbReference>
<dbReference type="PANTHER" id="PTHR30244:SF36">
    <property type="entry name" value="3-OXO-GLUCOSE-6-PHOSPHATE:GLUTAMATE AMINOTRANSFERASE"/>
    <property type="match status" value="1"/>
</dbReference>
<dbReference type="EMBL" id="MEUJ01000005">
    <property type="protein sequence ID" value="OGC39882.1"/>
    <property type="molecule type" value="Genomic_DNA"/>
</dbReference>
<evidence type="ECO:0008006" key="8">
    <source>
        <dbReference type="Google" id="ProtNLM"/>
    </source>
</evidence>
<keyword evidence="1 4" id="KW-0663">Pyridoxal phosphate</keyword>
<dbReference type="Proteomes" id="UP000179242">
    <property type="component" value="Unassembled WGS sequence"/>
</dbReference>
<feature type="modified residue" description="N6-(pyridoxal phosphate)lysine" evidence="4">
    <location>
        <position position="186"/>
    </location>
</feature>
<dbReference type="Gene3D" id="3.40.640.10">
    <property type="entry name" value="Type I PLP-dependent aspartate aminotransferase-like (Major domain)"/>
    <property type="match status" value="1"/>
</dbReference>
<dbReference type="FunFam" id="3.40.640.10:FF:000089">
    <property type="entry name" value="Aminotransferase, DegT/DnrJ/EryC1/StrS family"/>
    <property type="match status" value="1"/>
</dbReference>
<dbReference type="InterPro" id="IPR015422">
    <property type="entry name" value="PyrdxlP-dep_Trfase_small"/>
</dbReference>
<accession>A0A1F4U4N1</accession>
<dbReference type="PANTHER" id="PTHR30244">
    <property type="entry name" value="TRANSAMINASE"/>
    <property type="match status" value="1"/>
</dbReference>
<feature type="active site" description="Proton acceptor" evidence="3">
    <location>
        <position position="186"/>
    </location>
</feature>